<dbReference type="NCBIfam" id="TIGR00756">
    <property type="entry name" value="PPR"/>
    <property type="match status" value="1"/>
</dbReference>
<dbReference type="InterPro" id="IPR011990">
    <property type="entry name" value="TPR-like_helical_dom_sf"/>
</dbReference>
<evidence type="ECO:0000313" key="5">
    <source>
        <dbReference type="RefSeq" id="XP_005092873.1"/>
    </source>
</evidence>
<protein>
    <submittedName>
        <fullName evidence="5">Pentatricopeptide repeat-containing protein 1, mitochondrial</fullName>
    </submittedName>
</protein>
<dbReference type="InterPro" id="IPR051240">
    <property type="entry name" value="Mito_RNA-Proc/Resp"/>
</dbReference>
<gene>
    <name evidence="5" type="primary">LOC101856496</name>
</gene>
<dbReference type="Pfam" id="PF01535">
    <property type="entry name" value="PPR"/>
    <property type="match status" value="1"/>
</dbReference>
<dbReference type="PANTHER" id="PTHR47933:SF11">
    <property type="entry name" value="PENTATRICOPEPTIDE REPEAT-CONTAINING PROTEIN 2"/>
    <property type="match status" value="1"/>
</dbReference>
<dbReference type="InterPro" id="IPR002885">
    <property type="entry name" value="PPR_rpt"/>
</dbReference>
<keyword evidence="4" id="KW-1185">Reference proteome</keyword>
<evidence type="ECO:0000256" key="3">
    <source>
        <dbReference type="SAM" id="MobiDB-lite"/>
    </source>
</evidence>
<feature type="region of interest" description="Disordered" evidence="3">
    <location>
        <begin position="46"/>
        <end position="103"/>
    </location>
</feature>
<feature type="compositionally biased region" description="Polar residues" evidence="3">
    <location>
        <begin position="46"/>
        <end position="70"/>
    </location>
</feature>
<dbReference type="Proteomes" id="UP000694888">
    <property type="component" value="Unplaced"/>
</dbReference>
<feature type="repeat" description="PPR" evidence="2">
    <location>
        <begin position="263"/>
        <end position="297"/>
    </location>
</feature>
<organism evidence="4 5">
    <name type="scientific">Aplysia californica</name>
    <name type="common">California sea hare</name>
    <dbReference type="NCBI Taxonomy" id="6500"/>
    <lineage>
        <taxon>Eukaryota</taxon>
        <taxon>Metazoa</taxon>
        <taxon>Spiralia</taxon>
        <taxon>Lophotrochozoa</taxon>
        <taxon>Mollusca</taxon>
        <taxon>Gastropoda</taxon>
        <taxon>Heterobranchia</taxon>
        <taxon>Euthyneura</taxon>
        <taxon>Tectipleura</taxon>
        <taxon>Aplysiida</taxon>
        <taxon>Aplysioidea</taxon>
        <taxon>Aplysiidae</taxon>
        <taxon>Aplysia</taxon>
    </lineage>
</organism>
<dbReference type="RefSeq" id="XP_005092873.1">
    <property type="nucleotide sequence ID" value="XM_005092816.3"/>
</dbReference>
<dbReference type="GeneID" id="101856496"/>
<evidence type="ECO:0000313" key="4">
    <source>
        <dbReference type="Proteomes" id="UP000694888"/>
    </source>
</evidence>
<accession>A0ABM0JG29</accession>
<feature type="region of interest" description="Disordered" evidence="3">
    <location>
        <begin position="874"/>
        <end position="896"/>
    </location>
</feature>
<proteinExistence type="predicted"/>
<dbReference type="PROSITE" id="PS51375">
    <property type="entry name" value="PPR"/>
    <property type="match status" value="1"/>
</dbReference>
<evidence type="ECO:0000256" key="1">
    <source>
        <dbReference type="ARBA" id="ARBA00022737"/>
    </source>
</evidence>
<dbReference type="PANTHER" id="PTHR47933">
    <property type="entry name" value="PENTATRICOPEPTIDE REPEAT-CONTAINING PROTEIN 1, MITOCHONDRIAL"/>
    <property type="match status" value="1"/>
</dbReference>
<reference evidence="5" key="1">
    <citation type="submission" date="2025-08" db="UniProtKB">
        <authorList>
            <consortium name="RefSeq"/>
        </authorList>
    </citation>
    <scope>IDENTIFICATION</scope>
</reference>
<name>A0ABM0JG29_APLCA</name>
<feature type="region of interest" description="Disordered" evidence="3">
    <location>
        <begin position="177"/>
        <end position="196"/>
    </location>
</feature>
<evidence type="ECO:0000256" key="2">
    <source>
        <dbReference type="PROSITE-ProRule" id="PRU00708"/>
    </source>
</evidence>
<dbReference type="Gene3D" id="1.25.40.10">
    <property type="entry name" value="Tetratricopeptide repeat domain"/>
    <property type="match status" value="3"/>
</dbReference>
<keyword evidence="1" id="KW-0677">Repeat</keyword>
<sequence>MAMANFCSRNCSKSLNLLAWQMKRGQFPFAAVRIFPSHIGRDLSNVYNQDSNSASGSTPSEKDNVSPQNDTDNESVSDDFSEKSPHKRLHTSAPLRNRKENPKDSMSFLLSHDKQSDKHFSKNKQYFERIWLSQRPELKNNTRHTDAPIDPALHRGKEFVLPLNDSDIFGTLSVSESGVSSSQSLPVSDIRDPNERIDELLPQDEDAPRDRRLKIPLTRYGRIGKQAFFYTRKMSMLGKEGKVEEAIAVFEHDMMIRDRVMPNKRTFVTLLGILGRAGHTTKAFQLFRKMKQLGLDAEDHMYTSLFNACANCPSRAEGLRRAQNLLNYFQENDIKPNLFTVKSAMKAFALCGDFPRVFALMDDAAQRQRLDVQCFSPLLMACIADKRAGFRRAIQVWLKMKEYGITPDTKIFNLFIRSARDCGIGKPSEFLAALGISSRDLSHLTLSPAMGLLTEKSELFQRVRDSADSSEIVKQEYLRKDRNAFELESATRADQEWSGILDFEHTSNADGRIKRGENEDIRHLGSDVETHVPDHLEIMGGRVNADDGTANLKDAENYINVCAAEVDRDIAEMFSQADSGRNAEGEKVYEWWEDEADTSSSFDSYEHFVTVTKGLSKSRNNELSSSVFSTLLSQEVCLKDMEKSLVAGMPKDLRDLNKPEARLALLGGVPELLSQMDRLGSDPDVKTFTQLLSCLPNTESAEVYLLLQMESRGVRPDVDLLNDVMMRRNMRHEKESVKAVLPIMSKLRLSPNMRTYAALALSCRTEEQAVQLMEDMRAANLEPSVEVMGHFIYSSGTRFSYKRRMLQVMEELGHKPNKEIISILERSLANTKRKIIEAEKSGENNYLLSDQFRIPFRNFLNYYREWLLRTELKRPPRPWKPSKPPAVNEDEKSSSN</sequence>
<feature type="compositionally biased region" description="Low complexity" evidence="3">
    <location>
        <begin position="177"/>
        <end position="188"/>
    </location>
</feature>